<dbReference type="GO" id="GO:0016810">
    <property type="term" value="F:hydrolase activity, acting on carbon-nitrogen (but not peptide) bonds"/>
    <property type="evidence" value="ECO:0007669"/>
    <property type="project" value="InterPro"/>
</dbReference>
<dbReference type="AlphaFoldDB" id="A0A858RDF4"/>
<dbReference type="GO" id="GO:0005975">
    <property type="term" value="P:carbohydrate metabolic process"/>
    <property type="evidence" value="ECO:0007669"/>
    <property type="project" value="InterPro"/>
</dbReference>
<dbReference type="EMBL" id="CP051774">
    <property type="protein sequence ID" value="QJE94618.1"/>
    <property type="molecule type" value="Genomic_DNA"/>
</dbReference>
<dbReference type="PANTHER" id="PTHR34216">
    <property type="match status" value="1"/>
</dbReference>
<evidence type="ECO:0000256" key="1">
    <source>
        <dbReference type="ARBA" id="ARBA00004613"/>
    </source>
</evidence>
<feature type="chain" id="PRO_5032535524" evidence="4">
    <location>
        <begin position="18"/>
        <end position="417"/>
    </location>
</feature>
<dbReference type="InterPro" id="IPR011330">
    <property type="entry name" value="Glyco_hydro/deAcase_b/a-brl"/>
</dbReference>
<feature type="compositionally biased region" description="Pro residues" evidence="3">
    <location>
        <begin position="50"/>
        <end position="60"/>
    </location>
</feature>
<comment type="subcellular location">
    <subcellularLocation>
        <location evidence="1">Secreted</location>
    </subcellularLocation>
</comment>
<dbReference type="RefSeq" id="WP_169452839.1">
    <property type="nucleotide sequence ID" value="NZ_CP051774.1"/>
</dbReference>
<feature type="compositionally biased region" description="Low complexity" evidence="3">
    <location>
        <begin position="36"/>
        <end position="49"/>
    </location>
</feature>
<dbReference type="CDD" id="cd10973">
    <property type="entry name" value="CE4_DAC_u4_5s"/>
    <property type="match status" value="1"/>
</dbReference>
<dbReference type="SUPFAM" id="SSF88713">
    <property type="entry name" value="Glycoside hydrolase/deacetylase"/>
    <property type="match status" value="1"/>
</dbReference>
<reference evidence="6 7" key="1">
    <citation type="submission" date="2020-04" db="EMBL/GenBank/DDBJ databases">
        <title>Luteolibacter sp. G-1-1-1 isolated from soil.</title>
        <authorList>
            <person name="Dahal R.H."/>
        </authorList>
    </citation>
    <scope>NUCLEOTIDE SEQUENCE [LARGE SCALE GENOMIC DNA]</scope>
    <source>
        <strain evidence="6 7">G-1-1-1</strain>
    </source>
</reference>
<evidence type="ECO:0000256" key="4">
    <source>
        <dbReference type="SAM" id="SignalP"/>
    </source>
</evidence>
<dbReference type="Proteomes" id="UP000501812">
    <property type="component" value="Chromosome"/>
</dbReference>
<evidence type="ECO:0000313" key="7">
    <source>
        <dbReference type="Proteomes" id="UP000501812"/>
    </source>
</evidence>
<feature type="domain" description="NodB homology" evidence="5">
    <location>
        <begin position="129"/>
        <end position="347"/>
    </location>
</feature>
<evidence type="ECO:0000259" key="5">
    <source>
        <dbReference type="PROSITE" id="PS51677"/>
    </source>
</evidence>
<dbReference type="PROSITE" id="PS51677">
    <property type="entry name" value="NODB"/>
    <property type="match status" value="1"/>
</dbReference>
<feature type="compositionally biased region" description="Pro residues" evidence="3">
    <location>
        <begin position="21"/>
        <end position="35"/>
    </location>
</feature>
<protein>
    <submittedName>
        <fullName evidence="6">Polysaccharide deacetylase family protein</fullName>
    </submittedName>
</protein>
<accession>A0A858RDF4</accession>
<evidence type="ECO:0000313" key="6">
    <source>
        <dbReference type="EMBL" id="QJE94618.1"/>
    </source>
</evidence>
<gene>
    <name evidence="6" type="ORF">HHL09_02075</name>
</gene>
<dbReference type="InterPro" id="IPR002509">
    <property type="entry name" value="NODB_dom"/>
</dbReference>
<evidence type="ECO:0000256" key="2">
    <source>
        <dbReference type="ARBA" id="ARBA00022729"/>
    </source>
</evidence>
<feature type="signal peptide" evidence="4">
    <location>
        <begin position="1"/>
        <end position="17"/>
    </location>
</feature>
<proteinExistence type="predicted"/>
<dbReference type="KEGG" id="luo:HHL09_02075"/>
<dbReference type="Pfam" id="PF01522">
    <property type="entry name" value="Polysacc_deac_1"/>
    <property type="match status" value="1"/>
</dbReference>
<keyword evidence="2 4" id="KW-0732">Signal</keyword>
<name>A0A858RDF4_9BACT</name>
<evidence type="ECO:0000256" key="3">
    <source>
        <dbReference type="SAM" id="MobiDB-lite"/>
    </source>
</evidence>
<feature type="region of interest" description="Disordered" evidence="3">
    <location>
        <begin position="20"/>
        <end position="63"/>
    </location>
</feature>
<dbReference type="PANTHER" id="PTHR34216:SF3">
    <property type="entry name" value="POLY-BETA-1,6-N-ACETYL-D-GLUCOSAMINE N-DEACETYLASE"/>
    <property type="match status" value="1"/>
</dbReference>
<dbReference type="InterPro" id="IPR051398">
    <property type="entry name" value="Polysacch_Deacetylase"/>
</dbReference>
<dbReference type="GO" id="GO:0005576">
    <property type="term" value="C:extracellular region"/>
    <property type="evidence" value="ECO:0007669"/>
    <property type="project" value="UniProtKB-SubCell"/>
</dbReference>
<dbReference type="Gene3D" id="3.20.20.370">
    <property type="entry name" value="Glycoside hydrolase/deacetylase"/>
    <property type="match status" value="1"/>
</dbReference>
<sequence length="417" mass="45285">MKLALLLALLLPLTASAQVTPPAPAPTPAPKPATPTPATAPEGTAVPETAPIPAPAPAEPAAPVIPDDGVRVAVLGYHDFSETATETEMIIRTSKFRKQMEAIKNAGLPVIRMEDFQAWKRGEKEIQDKSIVITIDDGWKAVYTDAYPILKEFGYPFTLFLYKNYIDGGGKALTSAMVEEMQKNGASIGSHSVSHSYPGSYRRKGAAAYEKFLRKEFGESKTFLDEKFKARVTTYAYPGGIHTAEMDPISKELGYEHLFTVLPGKIRRSNDDHTLPRYIILGTHDRIFELATGFNDVAGGSTATAGSTAIAPQTTPHPVNPEPGSMIDSRLPLISADLSAVADINPATLSMKVGGFGEVPAVYDSNAKSYSWQVNRRLRSPVCQVAVSWLDSKGKPPEVPLRWSFRIDPEAAYLPEE</sequence>
<keyword evidence="7" id="KW-1185">Reference proteome</keyword>
<organism evidence="6 7">
    <name type="scientific">Luteolibacter luteus</name>
    <dbReference type="NCBI Taxonomy" id="2728835"/>
    <lineage>
        <taxon>Bacteria</taxon>
        <taxon>Pseudomonadati</taxon>
        <taxon>Verrucomicrobiota</taxon>
        <taxon>Verrucomicrobiia</taxon>
        <taxon>Verrucomicrobiales</taxon>
        <taxon>Verrucomicrobiaceae</taxon>
        <taxon>Luteolibacter</taxon>
    </lineage>
</organism>